<feature type="signal peptide" evidence="2">
    <location>
        <begin position="1"/>
        <end position="20"/>
    </location>
</feature>
<keyword evidence="3" id="KW-0449">Lipoprotein</keyword>
<accession>A0AAW9SCU3</accession>
<dbReference type="Pfam" id="PF16584">
    <property type="entry name" value="LolA_2"/>
    <property type="match status" value="1"/>
</dbReference>
<dbReference type="AlphaFoldDB" id="A0AAW9SCU3"/>
<evidence type="ECO:0000256" key="1">
    <source>
        <dbReference type="ARBA" id="ARBA00022729"/>
    </source>
</evidence>
<comment type="caution">
    <text evidence="3">The sequence shown here is derived from an EMBL/GenBank/DDBJ whole genome shotgun (WGS) entry which is preliminary data.</text>
</comment>
<name>A0AAW9SCU3_9BACT</name>
<dbReference type="Gene3D" id="2.50.20.10">
    <property type="entry name" value="Lipoprotein localisation LolA/LolB/LppX"/>
    <property type="match status" value="1"/>
</dbReference>
<sequence length="216" mass="25153">MKELLTIVVSVVFTSFSLFAQNTKDPQALKVLDAMSAKYKQIPAFTAQFKYQLENTATKQKESMEGKITVKDNQYHLDMGDQEIFNNQKTVWTYIKSINEVTITEYEPDPEEVNITDLHSIYKDGYKYRLNGNEKVNNKDCSIVELHPEDRNLSFFQITLYISKSDNTIQQWKIFEKNGRSYEFLVKNFTSNVSVSDSDFVFNKSKYPGVEEIDLR</sequence>
<protein>
    <submittedName>
        <fullName evidence="3">Outer membrane lipoprotein carrier protein LolA</fullName>
    </submittedName>
</protein>
<proteinExistence type="predicted"/>
<reference evidence="3 4" key="1">
    <citation type="submission" date="2024-04" db="EMBL/GenBank/DDBJ databases">
        <title>Novel genus in family Flammeovirgaceae.</title>
        <authorList>
            <person name="Nguyen T.H."/>
            <person name="Vuong T.Q."/>
            <person name="Le H."/>
            <person name="Kim S.-G."/>
        </authorList>
    </citation>
    <scope>NUCLEOTIDE SEQUENCE [LARGE SCALE GENOMIC DNA]</scope>
    <source>
        <strain evidence="3 4">JCM 23209</strain>
    </source>
</reference>
<gene>
    <name evidence="3" type="ORF">AAG747_19800</name>
</gene>
<dbReference type="PANTHER" id="PTHR35869:SF1">
    <property type="entry name" value="OUTER-MEMBRANE LIPOPROTEIN CARRIER PROTEIN"/>
    <property type="match status" value="1"/>
</dbReference>
<dbReference type="Proteomes" id="UP001403385">
    <property type="component" value="Unassembled WGS sequence"/>
</dbReference>
<organism evidence="3 4">
    <name type="scientific">Rapidithrix thailandica</name>
    <dbReference type="NCBI Taxonomy" id="413964"/>
    <lineage>
        <taxon>Bacteria</taxon>
        <taxon>Pseudomonadati</taxon>
        <taxon>Bacteroidota</taxon>
        <taxon>Cytophagia</taxon>
        <taxon>Cytophagales</taxon>
        <taxon>Flammeovirgaceae</taxon>
        <taxon>Rapidithrix</taxon>
    </lineage>
</organism>
<evidence type="ECO:0000313" key="3">
    <source>
        <dbReference type="EMBL" id="MEN7550174.1"/>
    </source>
</evidence>
<dbReference type="InterPro" id="IPR004564">
    <property type="entry name" value="OM_lipoprot_carrier_LolA-like"/>
</dbReference>
<dbReference type="RefSeq" id="WP_346822953.1">
    <property type="nucleotide sequence ID" value="NZ_JBDKWZ010000012.1"/>
</dbReference>
<evidence type="ECO:0000313" key="4">
    <source>
        <dbReference type="Proteomes" id="UP001403385"/>
    </source>
</evidence>
<dbReference type="PANTHER" id="PTHR35869">
    <property type="entry name" value="OUTER-MEMBRANE LIPOPROTEIN CARRIER PROTEIN"/>
    <property type="match status" value="1"/>
</dbReference>
<keyword evidence="4" id="KW-1185">Reference proteome</keyword>
<dbReference type="CDD" id="cd16325">
    <property type="entry name" value="LolA"/>
    <property type="match status" value="1"/>
</dbReference>
<dbReference type="SUPFAM" id="SSF89392">
    <property type="entry name" value="Prokaryotic lipoproteins and lipoprotein localization factors"/>
    <property type="match status" value="1"/>
</dbReference>
<evidence type="ECO:0000256" key="2">
    <source>
        <dbReference type="SAM" id="SignalP"/>
    </source>
</evidence>
<dbReference type="EMBL" id="JBDKWZ010000012">
    <property type="protein sequence ID" value="MEN7550174.1"/>
    <property type="molecule type" value="Genomic_DNA"/>
</dbReference>
<dbReference type="InterPro" id="IPR029046">
    <property type="entry name" value="LolA/LolB/LppX"/>
</dbReference>
<feature type="chain" id="PRO_5043533070" evidence="2">
    <location>
        <begin position="21"/>
        <end position="216"/>
    </location>
</feature>
<keyword evidence="1 2" id="KW-0732">Signal</keyword>